<feature type="signal peptide" evidence="9">
    <location>
        <begin position="1"/>
        <end position="20"/>
    </location>
</feature>
<reference evidence="12" key="1">
    <citation type="submission" date="2016-12" db="EMBL/GenBank/DDBJ databases">
        <title>Analysis of the Molecular Diversity Among Cronobacter Species Isolated from Filth Flies Using a Pan Genomic DNA Microarray.</title>
        <authorList>
            <person name="Pava-Ripoll M."/>
            <person name="Tall B."/>
            <person name="Farber J."/>
            <person name="Fanning S."/>
            <person name="Lehner A."/>
            <person name="Stephan R."/>
            <person name="Pagotto F."/>
            <person name="Iverson C."/>
            <person name="Ziobro G."/>
            <person name="Miller A."/>
            <person name="Pearson R."/>
            <person name="Yan Q."/>
            <person name="Kim M."/>
            <person name="Jeong S."/>
            <person name="Park J."/>
            <person name="Jun S."/>
            <person name="Choi H."/>
            <person name="Chung T."/>
            <person name="Yoo Y."/>
            <person name="Park E."/>
            <person name="Hwang S."/>
            <person name="Lee B."/>
            <person name="Sathyamoorthy V."/>
            <person name="Carter L."/>
            <person name="Mammel M."/>
            <person name="Jackson S."/>
            <person name="Kothary M."/>
            <person name="Patel I."/>
            <person name="Grim C."/>
            <person name="Gopinath G."/>
            <person name="Gangiredla J."/>
            <person name="Chase H."/>
        </authorList>
    </citation>
    <scope>NUCLEOTIDE SEQUENCE [LARGE SCALE GENOMIC DNA]</scope>
    <source>
        <strain evidence="12">MOD1-Sh41s</strain>
    </source>
</reference>
<dbReference type="InterPro" id="IPR050643">
    <property type="entry name" value="Periplasmic_pilus_chap"/>
</dbReference>
<evidence type="ECO:0000256" key="8">
    <source>
        <dbReference type="RuleBase" id="RU003918"/>
    </source>
</evidence>
<comment type="subcellular location">
    <subcellularLocation>
        <location evidence="1 8">Periplasm</location>
    </subcellularLocation>
</comment>
<dbReference type="InterPro" id="IPR036316">
    <property type="entry name" value="Pili_assmbl_chap_C_dom_sf"/>
</dbReference>
<sequence>MSFNLTKIMAVFLCGISVCSASMTISGTRIVFPGDEKETSVRTTNKGSQPALVQVWVDDGKADADINAVKIPFVVTPPVYRVEAGRGQSVRLVYNGMNLPQDRESVYWFNMLEIPPAPAGAVKKNRLELAFRTRIKIFFRPQTLSSNSEGSVDKLHWKLINDNVKGTGIEVTNPTPYFFSFDTAKLNTSMGKIDLAMDMVAPGATERFYSVKKMNAPASVSSVTFWFLNDYGASVMKTLKPGAGGDLKISEK</sequence>
<evidence type="ECO:0000256" key="7">
    <source>
        <dbReference type="ARBA" id="ARBA00023319"/>
    </source>
</evidence>
<dbReference type="SUPFAM" id="SSF49354">
    <property type="entry name" value="PapD-like"/>
    <property type="match status" value="1"/>
</dbReference>
<dbReference type="FunFam" id="2.60.40.10:FF:000458">
    <property type="entry name" value="Molecular chaperone FimC"/>
    <property type="match status" value="1"/>
</dbReference>
<evidence type="ECO:0000256" key="1">
    <source>
        <dbReference type="ARBA" id="ARBA00004418"/>
    </source>
</evidence>
<keyword evidence="4 9" id="KW-0732">Signal</keyword>
<dbReference type="PANTHER" id="PTHR30251">
    <property type="entry name" value="PILUS ASSEMBLY CHAPERONE"/>
    <property type="match status" value="1"/>
</dbReference>
<dbReference type="AlphaFoldDB" id="A0A2T7B695"/>
<name>A0A2T7B695_9ENTR</name>
<organism evidence="12">
    <name type="scientific">Cronobacter turicensis</name>
    <dbReference type="NCBI Taxonomy" id="413502"/>
    <lineage>
        <taxon>Bacteria</taxon>
        <taxon>Pseudomonadati</taxon>
        <taxon>Pseudomonadota</taxon>
        <taxon>Gammaproteobacteria</taxon>
        <taxon>Enterobacterales</taxon>
        <taxon>Enterobacteriaceae</taxon>
        <taxon>Cronobacter</taxon>
    </lineage>
</organism>
<feature type="domain" description="Pili assembly chaperone C-terminal" evidence="11">
    <location>
        <begin position="171"/>
        <end position="234"/>
    </location>
</feature>
<dbReference type="SUPFAM" id="SSF49584">
    <property type="entry name" value="Periplasmic chaperone C-domain"/>
    <property type="match status" value="1"/>
</dbReference>
<keyword evidence="7" id="KW-0393">Immunoglobulin domain</keyword>
<dbReference type="RefSeq" id="WP_075198147.1">
    <property type="nucleotide sequence ID" value="NZ_CP187984.1"/>
</dbReference>
<dbReference type="GO" id="GO:0030288">
    <property type="term" value="C:outer membrane-bounded periplasmic space"/>
    <property type="evidence" value="ECO:0007669"/>
    <property type="project" value="InterPro"/>
</dbReference>
<keyword evidence="5" id="KW-0574">Periplasm</keyword>
<dbReference type="Gene3D" id="2.60.40.10">
    <property type="entry name" value="Immunoglobulins"/>
    <property type="match status" value="2"/>
</dbReference>
<evidence type="ECO:0000256" key="3">
    <source>
        <dbReference type="ARBA" id="ARBA00022558"/>
    </source>
</evidence>
<dbReference type="InterPro" id="IPR018046">
    <property type="entry name" value="Pili_assmbl_chaperone_CS"/>
</dbReference>
<evidence type="ECO:0000313" key="12">
    <source>
        <dbReference type="EMBL" id="PUX23219.1"/>
    </source>
</evidence>
<evidence type="ECO:0000256" key="2">
    <source>
        <dbReference type="ARBA" id="ARBA00007399"/>
    </source>
</evidence>
<feature type="domain" description="Pili assembly chaperone N-terminal" evidence="10">
    <location>
        <begin position="23"/>
        <end position="144"/>
    </location>
</feature>
<evidence type="ECO:0000256" key="5">
    <source>
        <dbReference type="ARBA" id="ARBA00022764"/>
    </source>
</evidence>
<accession>A0A2T7B695</accession>
<dbReference type="EMBL" id="MSAG01000013">
    <property type="protein sequence ID" value="PUX23219.1"/>
    <property type="molecule type" value="Genomic_DNA"/>
</dbReference>
<dbReference type="Pfam" id="PF02753">
    <property type="entry name" value="PapD_C"/>
    <property type="match status" value="1"/>
</dbReference>
<dbReference type="PANTHER" id="PTHR30251:SF2">
    <property type="entry name" value="FIMBRIAL CHAPERONE YADV-RELATED"/>
    <property type="match status" value="1"/>
</dbReference>
<feature type="chain" id="PRO_5015470926" evidence="9">
    <location>
        <begin position="21"/>
        <end position="252"/>
    </location>
</feature>
<dbReference type="OrthoDB" id="9131059at2"/>
<protein>
    <submittedName>
        <fullName evidence="12">Pilus assembly protein</fullName>
    </submittedName>
</protein>
<evidence type="ECO:0000256" key="6">
    <source>
        <dbReference type="ARBA" id="ARBA00023186"/>
    </source>
</evidence>
<dbReference type="InterPro" id="IPR016148">
    <property type="entry name" value="Pili_assmbl_chaperone_C"/>
</dbReference>
<dbReference type="Pfam" id="PF00345">
    <property type="entry name" value="PapD_N"/>
    <property type="match status" value="1"/>
</dbReference>
<keyword evidence="6 8" id="KW-0143">Chaperone</keyword>
<comment type="similarity">
    <text evidence="2 8">Belongs to the periplasmic pilus chaperone family.</text>
</comment>
<dbReference type="InterPro" id="IPR013783">
    <property type="entry name" value="Ig-like_fold"/>
</dbReference>
<proteinExistence type="inferred from homology"/>
<dbReference type="InterPro" id="IPR016147">
    <property type="entry name" value="Pili_assmbl_chaperone_N"/>
</dbReference>
<dbReference type="PROSITE" id="PS00635">
    <property type="entry name" value="PILI_CHAPERONE"/>
    <property type="match status" value="1"/>
</dbReference>
<evidence type="ECO:0000259" key="10">
    <source>
        <dbReference type="Pfam" id="PF00345"/>
    </source>
</evidence>
<dbReference type="GO" id="GO:0071555">
    <property type="term" value="P:cell wall organization"/>
    <property type="evidence" value="ECO:0007669"/>
    <property type="project" value="InterPro"/>
</dbReference>
<evidence type="ECO:0000259" key="11">
    <source>
        <dbReference type="Pfam" id="PF02753"/>
    </source>
</evidence>
<dbReference type="PRINTS" id="PR00969">
    <property type="entry name" value="CHAPERONPILI"/>
</dbReference>
<evidence type="ECO:0000256" key="9">
    <source>
        <dbReference type="SAM" id="SignalP"/>
    </source>
</evidence>
<keyword evidence="3" id="KW-1029">Fimbrium biogenesis</keyword>
<evidence type="ECO:0000256" key="4">
    <source>
        <dbReference type="ARBA" id="ARBA00022729"/>
    </source>
</evidence>
<dbReference type="InterPro" id="IPR008962">
    <property type="entry name" value="PapD-like_sf"/>
</dbReference>
<comment type="caution">
    <text evidence="12">The sequence shown here is derived from an EMBL/GenBank/DDBJ whole genome shotgun (WGS) entry which is preliminary data.</text>
</comment>
<dbReference type="InterPro" id="IPR001829">
    <property type="entry name" value="Pili_assmbl_chaperone_bac"/>
</dbReference>
<gene>
    <name evidence="12" type="ORF">BS411_08395</name>
</gene>